<dbReference type="EMBL" id="BMDE01000005">
    <property type="protein sequence ID" value="GGH93335.1"/>
    <property type="molecule type" value="Genomic_DNA"/>
</dbReference>
<keyword evidence="2" id="KW-1185">Reference proteome</keyword>
<name>A0ABQ2ANQ5_9PSED</name>
<comment type="caution">
    <text evidence="1">The sequence shown here is derived from an EMBL/GenBank/DDBJ whole genome shotgun (WGS) entry which is preliminary data.</text>
</comment>
<proteinExistence type="predicted"/>
<evidence type="ECO:0000313" key="2">
    <source>
        <dbReference type="Proteomes" id="UP000655550"/>
    </source>
</evidence>
<protein>
    <submittedName>
        <fullName evidence="1">Uncharacterized protein</fullName>
    </submittedName>
</protein>
<reference evidence="2" key="1">
    <citation type="journal article" date="2019" name="Int. J. Syst. Evol. Microbiol.">
        <title>The Global Catalogue of Microorganisms (GCM) 10K type strain sequencing project: providing services to taxonomists for standard genome sequencing and annotation.</title>
        <authorList>
            <consortium name="The Broad Institute Genomics Platform"/>
            <consortium name="The Broad Institute Genome Sequencing Center for Infectious Disease"/>
            <person name="Wu L."/>
            <person name="Ma J."/>
        </authorList>
    </citation>
    <scope>NUCLEOTIDE SEQUENCE [LARGE SCALE GENOMIC DNA]</scope>
    <source>
        <strain evidence="2">CCM 8778</strain>
    </source>
</reference>
<organism evidence="1 2">
    <name type="scientific">Pseudomonas fluvialis</name>
    <dbReference type="NCBI Taxonomy" id="1793966"/>
    <lineage>
        <taxon>Bacteria</taxon>
        <taxon>Pseudomonadati</taxon>
        <taxon>Pseudomonadota</taxon>
        <taxon>Gammaproteobacteria</taxon>
        <taxon>Pseudomonadales</taxon>
        <taxon>Pseudomonadaceae</taxon>
        <taxon>Pseudomonas</taxon>
    </lineage>
</organism>
<accession>A0ABQ2ANQ5</accession>
<evidence type="ECO:0000313" key="1">
    <source>
        <dbReference type="EMBL" id="GGH93335.1"/>
    </source>
</evidence>
<gene>
    <name evidence="1" type="ORF">GCM10007363_17700</name>
</gene>
<dbReference type="Proteomes" id="UP000655550">
    <property type="component" value="Unassembled WGS sequence"/>
</dbReference>
<sequence length="65" mass="6907">MQAIMADTMDMTPYCCQDMDSSAEHGKPSKTGQECKTASLLQVVTIKPSAPLTAPMAVLDTLGFV</sequence>